<dbReference type="InterPro" id="IPR019236">
    <property type="entry name" value="APP1_cat"/>
</dbReference>
<dbReference type="GO" id="GO:0008195">
    <property type="term" value="F:phosphatidate phosphatase activity"/>
    <property type="evidence" value="ECO:0007669"/>
    <property type="project" value="InterPro"/>
</dbReference>
<dbReference type="AlphaFoldDB" id="A0A2P2BWS9"/>
<protein>
    <recommendedName>
        <fullName evidence="1">Phosphatidate phosphatase APP1 catalytic domain-containing protein</fullName>
    </recommendedName>
</protein>
<dbReference type="EMBL" id="CZKA01000006">
    <property type="protein sequence ID" value="CUR54183.1"/>
    <property type="molecule type" value="Genomic_DNA"/>
</dbReference>
<name>A0A2P2BWS9_9ZZZZ</name>
<gene>
    <name evidence="2" type="ORF">NOCA2140006</name>
</gene>
<reference evidence="2" key="1">
    <citation type="submission" date="2015-08" db="EMBL/GenBank/DDBJ databases">
        <authorList>
            <person name="Babu N.S."/>
            <person name="Beckwith C.J."/>
            <person name="Beseler K.G."/>
            <person name="Brison A."/>
            <person name="Carone J.V."/>
            <person name="Caskin T.P."/>
            <person name="Diamond M."/>
            <person name="Durham M.E."/>
            <person name="Foxe J.M."/>
            <person name="Go M."/>
            <person name="Henderson B.A."/>
            <person name="Jones I.B."/>
            <person name="McGettigan J.A."/>
            <person name="Micheletti S.J."/>
            <person name="Nasrallah M.E."/>
            <person name="Ortiz D."/>
            <person name="Piller C.R."/>
            <person name="Privatt S.R."/>
            <person name="Schneider S.L."/>
            <person name="Sharp S."/>
            <person name="Smith T.C."/>
            <person name="Stanton J.D."/>
            <person name="Ullery H.E."/>
            <person name="Wilson R.J."/>
            <person name="Serrano M.G."/>
            <person name="Buck G."/>
            <person name="Lee V."/>
            <person name="Wang Y."/>
            <person name="Carvalho R."/>
            <person name="Voegtly L."/>
            <person name="Shi R."/>
            <person name="Duckworth R."/>
            <person name="Johnson A."/>
            <person name="Loviza R."/>
            <person name="Walstead R."/>
            <person name="Shah Z."/>
            <person name="Kiflezghi M."/>
            <person name="Wade K."/>
            <person name="Ball S.L."/>
            <person name="Bradley K.W."/>
            <person name="Asai D.J."/>
            <person name="Bowman C.A."/>
            <person name="Russell D.A."/>
            <person name="Pope W.H."/>
            <person name="Jacobs-Sera D."/>
            <person name="Hendrix R.W."/>
            <person name="Hatfull G.F."/>
        </authorList>
    </citation>
    <scope>NUCLEOTIDE SEQUENCE</scope>
</reference>
<organism evidence="2">
    <name type="scientific">metagenome</name>
    <dbReference type="NCBI Taxonomy" id="256318"/>
    <lineage>
        <taxon>unclassified sequences</taxon>
        <taxon>metagenomes</taxon>
    </lineage>
</organism>
<sequence>MGSETGRDRAKRAGYHLAISAERRWDALRIARRAHRTPEHFRIDSYDGHGNSHRAVLRGRVLDNPEDSEAVDGESAWAAVRRTVGRFLTNELPGVPLQVRVGDVTMETTSDAEGYFEVRLGTEDEPLAGPWATGQVSLAAPYRGLSGGTASPVRLRISESDAAFGVISDIDDTILHTGAQRALAMIRQTMVGSELTRIPFEGAAALYRALVTNPGGGDNPVFYVSSSPWNLLGFLHAFLDHRGFPPGPLLLRDLLGNDVDRTHGSHKNARIDEVLELHPDLSFVLVGDSGQHDPEIYADVVARHPGRILAVYIREVRLDPGDRRVEAITDTWAHDIPFVLVADSATLARHAAGLGLITSEDADTVN</sequence>
<dbReference type="Pfam" id="PF09949">
    <property type="entry name" value="APP1_cat"/>
    <property type="match status" value="1"/>
</dbReference>
<feature type="domain" description="Phosphatidate phosphatase APP1 catalytic" evidence="1">
    <location>
        <begin position="164"/>
        <end position="315"/>
    </location>
</feature>
<accession>A0A2P2BWS9</accession>
<evidence type="ECO:0000313" key="2">
    <source>
        <dbReference type="EMBL" id="CUR54183.1"/>
    </source>
</evidence>
<dbReference type="InterPro" id="IPR052935">
    <property type="entry name" value="Mg2+_PAP"/>
</dbReference>
<dbReference type="PANTHER" id="PTHR28208">
    <property type="entry name" value="PHOSPHATIDATE PHOSPHATASE APP1"/>
    <property type="match status" value="1"/>
</dbReference>
<dbReference type="PANTHER" id="PTHR28208:SF3">
    <property type="entry name" value="PHOSPHATIDATE PHOSPHATASE APP1"/>
    <property type="match status" value="1"/>
</dbReference>
<evidence type="ECO:0000259" key="1">
    <source>
        <dbReference type="Pfam" id="PF09949"/>
    </source>
</evidence>
<proteinExistence type="predicted"/>